<protein>
    <submittedName>
        <fullName evidence="1">Uncharacterized protein</fullName>
    </submittedName>
</protein>
<comment type="caution">
    <text evidence="1">The sequence shown here is derived from an EMBL/GenBank/DDBJ whole genome shotgun (WGS) entry which is preliminary data.</text>
</comment>
<sequence>ETGLRFRAVKTCSSSLLRGPQVEEIRPAAFPSSLPRLFRPAPSRFPVLLSV</sequence>
<name>A0AAV4TWP6_CAEEX</name>
<accession>A0AAV4TWP6</accession>
<dbReference type="EMBL" id="BPLR01012023">
    <property type="protein sequence ID" value="GIY50768.1"/>
    <property type="molecule type" value="Genomic_DNA"/>
</dbReference>
<organism evidence="1 2">
    <name type="scientific">Caerostris extrusa</name>
    <name type="common">Bark spider</name>
    <name type="synonym">Caerostris bankana</name>
    <dbReference type="NCBI Taxonomy" id="172846"/>
    <lineage>
        <taxon>Eukaryota</taxon>
        <taxon>Metazoa</taxon>
        <taxon>Ecdysozoa</taxon>
        <taxon>Arthropoda</taxon>
        <taxon>Chelicerata</taxon>
        <taxon>Arachnida</taxon>
        <taxon>Araneae</taxon>
        <taxon>Araneomorphae</taxon>
        <taxon>Entelegynae</taxon>
        <taxon>Araneoidea</taxon>
        <taxon>Araneidae</taxon>
        <taxon>Caerostris</taxon>
    </lineage>
</organism>
<keyword evidence="2" id="KW-1185">Reference proteome</keyword>
<evidence type="ECO:0000313" key="2">
    <source>
        <dbReference type="Proteomes" id="UP001054945"/>
    </source>
</evidence>
<dbReference type="AlphaFoldDB" id="A0AAV4TWP6"/>
<reference evidence="1 2" key="1">
    <citation type="submission" date="2021-06" db="EMBL/GenBank/DDBJ databases">
        <title>Caerostris extrusa draft genome.</title>
        <authorList>
            <person name="Kono N."/>
            <person name="Arakawa K."/>
        </authorList>
    </citation>
    <scope>NUCLEOTIDE SEQUENCE [LARGE SCALE GENOMIC DNA]</scope>
</reference>
<feature type="non-terminal residue" evidence="1">
    <location>
        <position position="1"/>
    </location>
</feature>
<gene>
    <name evidence="1" type="ORF">CEXT_620861</name>
</gene>
<proteinExistence type="predicted"/>
<dbReference type="Proteomes" id="UP001054945">
    <property type="component" value="Unassembled WGS sequence"/>
</dbReference>
<evidence type="ECO:0000313" key="1">
    <source>
        <dbReference type="EMBL" id="GIY50768.1"/>
    </source>
</evidence>